<evidence type="ECO:0000256" key="9">
    <source>
        <dbReference type="ARBA" id="ARBA00047899"/>
    </source>
</evidence>
<dbReference type="Gene3D" id="1.10.510.10">
    <property type="entry name" value="Transferase(Phosphotransferase) domain 1"/>
    <property type="match status" value="1"/>
</dbReference>
<keyword evidence="6 17" id="KW-0418">Kinase</keyword>
<dbReference type="Proteomes" id="UP000315636">
    <property type="component" value="Unassembled WGS sequence"/>
</dbReference>
<dbReference type="SMART" id="SM00220">
    <property type="entry name" value="S_TKc"/>
    <property type="match status" value="1"/>
</dbReference>
<evidence type="ECO:0000259" key="16">
    <source>
        <dbReference type="PROSITE" id="PS50011"/>
    </source>
</evidence>
<evidence type="ECO:0000256" key="3">
    <source>
        <dbReference type="ARBA" id="ARBA00022544"/>
    </source>
</evidence>
<proteinExistence type="predicted"/>
<name>A0A521DNE5_9BACL</name>
<dbReference type="Gene3D" id="3.30.200.20">
    <property type="entry name" value="Phosphorylase Kinase, domain 1"/>
    <property type="match status" value="1"/>
</dbReference>
<keyword evidence="15" id="KW-0472">Membrane</keyword>
<evidence type="ECO:0000256" key="5">
    <source>
        <dbReference type="ARBA" id="ARBA00022741"/>
    </source>
</evidence>
<feature type="compositionally biased region" description="Acidic residues" evidence="14">
    <location>
        <begin position="411"/>
        <end position="423"/>
    </location>
</feature>
<evidence type="ECO:0000256" key="11">
    <source>
        <dbReference type="ARBA" id="ARBA00060432"/>
    </source>
</evidence>
<evidence type="ECO:0000256" key="12">
    <source>
        <dbReference type="ARBA" id="ARBA00070041"/>
    </source>
</evidence>
<accession>A0A521DNE5</accession>
<dbReference type="AlphaFoldDB" id="A0A521DNE5"/>
<evidence type="ECO:0000256" key="1">
    <source>
        <dbReference type="ARBA" id="ARBA00012513"/>
    </source>
</evidence>
<dbReference type="PANTHER" id="PTHR43289:SF34">
    <property type="entry name" value="SERINE_THREONINE-PROTEIN KINASE YBDM-RELATED"/>
    <property type="match status" value="1"/>
</dbReference>
<feature type="region of interest" description="Disordered" evidence="14">
    <location>
        <begin position="282"/>
        <end position="328"/>
    </location>
</feature>
<dbReference type="FunFam" id="3.30.200.20:FF:000035">
    <property type="entry name" value="Serine/threonine protein kinase Stk1"/>
    <property type="match status" value="1"/>
</dbReference>
<dbReference type="InterPro" id="IPR011009">
    <property type="entry name" value="Kinase-like_dom_sf"/>
</dbReference>
<evidence type="ECO:0000313" key="17">
    <source>
        <dbReference type="EMBL" id="SMO73247.1"/>
    </source>
</evidence>
<evidence type="ECO:0000256" key="2">
    <source>
        <dbReference type="ARBA" id="ARBA00022527"/>
    </source>
</evidence>
<keyword evidence="8" id="KW-0735">Signal-anchor</keyword>
<keyword evidence="7 13" id="KW-0067">ATP-binding</keyword>
<feature type="compositionally biased region" description="Polar residues" evidence="14">
    <location>
        <begin position="292"/>
        <end position="314"/>
    </location>
</feature>
<evidence type="ECO:0000256" key="13">
    <source>
        <dbReference type="PROSITE-ProRule" id="PRU10141"/>
    </source>
</evidence>
<dbReference type="CDD" id="cd14014">
    <property type="entry name" value="STKc_PknB_like"/>
    <property type="match status" value="1"/>
</dbReference>
<keyword evidence="5 13" id="KW-0547">Nucleotide-binding</keyword>
<evidence type="ECO:0000313" key="18">
    <source>
        <dbReference type="Proteomes" id="UP000315636"/>
    </source>
</evidence>
<dbReference type="SUPFAM" id="SSF56112">
    <property type="entry name" value="Protein kinase-like (PK-like)"/>
    <property type="match status" value="1"/>
</dbReference>
<comment type="catalytic activity">
    <reaction evidence="10">
        <text>L-seryl-[protein] + ATP = O-phospho-L-seryl-[protein] + ADP + H(+)</text>
        <dbReference type="Rhea" id="RHEA:17989"/>
        <dbReference type="Rhea" id="RHEA-COMP:9863"/>
        <dbReference type="Rhea" id="RHEA-COMP:11604"/>
        <dbReference type="ChEBI" id="CHEBI:15378"/>
        <dbReference type="ChEBI" id="CHEBI:29999"/>
        <dbReference type="ChEBI" id="CHEBI:30616"/>
        <dbReference type="ChEBI" id="CHEBI:83421"/>
        <dbReference type="ChEBI" id="CHEBI:456216"/>
        <dbReference type="EC" id="2.7.11.1"/>
    </reaction>
</comment>
<feature type="region of interest" description="Disordered" evidence="14">
    <location>
        <begin position="365"/>
        <end position="432"/>
    </location>
</feature>
<dbReference type="NCBIfam" id="NF033483">
    <property type="entry name" value="PknB_PASTA_kin"/>
    <property type="match status" value="1"/>
</dbReference>
<evidence type="ECO:0000256" key="10">
    <source>
        <dbReference type="ARBA" id="ARBA00048679"/>
    </source>
</evidence>
<dbReference type="GO" id="GO:0009847">
    <property type="term" value="P:spore germination"/>
    <property type="evidence" value="ECO:0007669"/>
    <property type="project" value="UniProtKB-ARBA"/>
</dbReference>
<dbReference type="GO" id="GO:0071224">
    <property type="term" value="P:cellular response to peptidoglycan"/>
    <property type="evidence" value="ECO:0007669"/>
    <property type="project" value="UniProtKB-ARBA"/>
</dbReference>
<keyword evidence="4" id="KW-0808">Transferase</keyword>
<gene>
    <name evidence="17" type="ORF">SAMN06264849_106148</name>
</gene>
<dbReference type="EC" id="2.7.11.1" evidence="1"/>
<feature type="compositionally biased region" description="Low complexity" evidence="14">
    <location>
        <begin position="400"/>
        <end position="410"/>
    </location>
</feature>
<protein>
    <recommendedName>
        <fullName evidence="12">Serine/threonine-protein kinase PrkC</fullName>
        <ecNumber evidence="1">2.7.11.1</ecNumber>
    </recommendedName>
</protein>
<reference evidence="17 18" key="1">
    <citation type="submission" date="2017-05" db="EMBL/GenBank/DDBJ databases">
        <authorList>
            <person name="Varghese N."/>
            <person name="Submissions S."/>
        </authorList>
    </citation>
    <scope>NUCLEOTIDE SEQUENCE [LARGE SCALE GENOMIC DNA]</scope>
    <source>
        <strain evidence="17 18">DSM 45474</strain>
    </source>
</reference>
<evidence type="ECO:0000256" key="8">
    <source>
        <dbReference type="ARBA" id="ARBA00022968"/>
    </source>
</evidence>
<comment type="subcellular location">
    <subcellularLocation>
        <location evidence="11">Spore membrane</location>
        <topology evidence="11">Single-pass type II membrane protein</topology>
    </subcellularLocation>
</comment>
<evidence type="ECO:0000256" key="4">
    <source>
        <dbReference type="ARBA" id="ARBA00022679"/>
    </source>
</evidence>
<dbReference type="InterPro" id="IPR000719">
    <property type="entry name" value="Prot_kinase_dom"/>
</dbReference>
<feature type="transmembrane region" description="Helical" evidence="15">
    <location>
        <begin position="336"/>
        <end position="357"/>
    </location>
</feature>
<feature type="domain" description="Protein kinase" evidence="16">
    <location>
        <begin position="10"/>
        <end position="269"/>
    </location>
</feature>
<keyword evidence="2 17" id="KW-0723">Serine/threonine-protein kinase</keyword>
<dbReference type="InterPro" id="IPR017441">
    <property type="entry name" value="Protein_kinase_ATP_BS"/>
</dbReference>
<dbReference type="Pfam" id="PF00069">
    <property type="entry name" value="Pkinase"/>
    <property type="match status" value="1"/>
</dbReference>
<evidence type="ECO:0000256" key="6">
    <source>
        <dbReference type="ARBA" id="ARBA00022777"/>
    </source>
</evidence>
<dbReference type="EMBL" id="FXTI01000006">
    <property type="protein sequence ID" value="SMO73247.1"/>
    <property type="molecule type" value="Genomic_DNA"/>
</dbReference>
<organism evidence="17 18">
    <name type="scientific">Melghirimyces algeriensis</name>
    <dbReference type="NCBI Taxonomy" id="910412"/>
    <lineage>
        <taxon>Bacteria</taxon>
        <taxon>Bacillati</taxon>
        <taxon>Bacillota</taxon>
        <taxon>Bacilli</taxon>
        <taxon>Bacillales</taxon>
        <taxon>Thermoactinomycetaceae</taxon>
        <taxon>Melghirimyces</taxon>
    </lineage>
</organism>
<evidence type="ECO:0000256" key="14">
    <source>
        <dbReference type="SAM" id="MobiDB-lite"/>
    </source>
</evidence>
<dbReference type="PROSITE" id="PS50011">
    <property type="entry name" value="PROTEIN_KINASE_DOM"/>
    <property type="match status" value="1"/>
</dbReference>
<evidence type="ECO:0000256" key="15">
    <source>
        <dbReference type="SAM" id="Phobius"/>
    </source>
</evidence>
<dbReference type="PROSITE" id="PS00107">
    <property type="entry name" value="PROTEIN_KINASE_ATP"/>
    <property type="match status" value="1"/>
</dbReference>
<comment type="catalytic activity">
    <reaction evidence="9">
        <text>L-threonyl-[protein] + ATP = O-phospho-L-threonyl-[protein] + ADP + H(+)</text>
        <dbReference type="Rhea" id="RHEA:46608"/>
        <dbReference type="Rhea" id="RHEA-COMP:11060"/>
        <dbReference type="Rhea" id="RHEA-COMP:11605"/>
        <dbReference type="ChEBI" id="CHEBI:15378"/>
        <dbReference type="ChEBI" id="CHEBI:30013"/>
        <dbReference type="ChEBI" id="CHEBI:30616"/>
        <dbReference type="ChEBI" id="CHEBI:61977"/>
        <dbReference type="ChEBI" id="CHEBI:456216"/>
        <dbReference type="EC" id="2.7.11.1"/>
    </reaction>
</comment>
<dbReference type="PANTHER" id="PTHR43289">
    <property type="entry name" value="MITOGEN-ACTIVATED PROTEIN KINASE KINASE KINASE 20-RELATED"/>
    <property type="match status" value="1"/>
</dbReference>
<keyword evidence="15" id="KW-0812">Transmembrane</keyword>
<dbReference type="GO" id="GO:0005524">
    <property type="term" value="F:ATP binding"/>
    <property type="evidence" value="ECO:0007669"/>
    <property type="project" value="UniProtKB-UniRule"/>
</dbReference>
<feature type="compositionally biased region" description="Basic and acidic residues" evidence="14">
    <location>
        <begin position="372"/>
        <end position="384"/>
    </location>
</feature>
<keyword evidence="18" id="KW-1185">Reference proteome</keyword>
<evidence type="ECO:0000256" key="7">
    <source>
        <dbReference type="ARBA" id="ARBA00022840"/>
    </source>
</evidence>
<dbReference type="GO" id="GO:0007165">
    <property type="term" value="P:signal transduction"/>
    <property type="evidence" value="ECO:0007669"/>
    <property type="project" value="UniProtKB-ARBA"/>
</dbReference>
<feature type="binding site" evidence="13">
    <location>
        <position position="39"/>
    </location>
    <ligand>
        <name>ATP</name>
        <dbReference type="ChEBI" id="CHEBI:30616"/>
    </ligand>
</feature>
<dbReference type="GO" id="GO:0004674">
    <property type="term" value="F:protein serine/threonine kinase activity"/>
    <property type="evidence" value="ECO:0007669"/>
    <property type="project" value="UniProtKB-KW"/>
</dbReference>
<sequence length="536" mass="60161">MVGKRLGGRYQIVERIGGGGMAVVYKAEDTALGRHVAIKVMNESLSHDETFIRRFHREARAAGSLSHPHVVNVYDAGNEGHTYYIVMEYIEGPTLMELVQQRGRIPYTEAVTIASQICEGLAHAHENGIVHRDIKPHNIMATAEGVFKLADFGISRSTRSSTITQTGFIMGSVHYFSPEQAGGREVRYTSDLYSLGVVLYEMVTGQLPFDGEEAVAIALKHLQEQVPDPRTIVPDIPEELCRVIFQLMEKNPEHRFTSALEVSNILQSIHSDPVHFTEMNKQEHFKQPDPQPLQQTETADPDSVQSHTGEQTAPQEPPLTGSRRDIHSNKRRSKKWIINLVSALAVAMALLIAYNIYGNDTSSNGDMQDVEAQEKQPADRKNDETSDQAESNPPKKTKSGDSQSPTTSSPDSDDDTEDAEEVKEEPGFNWKAYRGETENDHFREISTEDMGDGKYQISLKTDFGRVYYDVLIYDRDGPHQPVIRAYDGEEDLSGEFHKKTFSVEVSPPEQGLVKIRLYDKDKKEEAIKILDVRDDD</sequence>
<keyword evidence="3" id="KW-0309">Germination</keyword>
<dbReference type="FunFam" id="1.10.510.10:FF:000021">
    <property type="entry name" value="Serine/threonine protein kinase"/>
    <property type="match status" value="1"/>
</dbReference>
<keyword evidence="15" id="KW-1133">Transmembrane helix</keyword>